<sequence length="77" mass="9183">MANVLPSYRGQSEVQFLKLMMAEEIENCEYTPGPTFRQESMLYVFKKYRIVCVPIYSDRFLKMKIKSSRKNAKNSRY</sequence>
<dbReference type="EMBL" id="BMAC01001234">
    <property type="protein sequence ID" value="GFQ06432.1"/>
    <property type="molecule type" value="Genomic_DNA"/>
</dbReference>
<comment type="caution">
    <text evidence="3">The sequence shown here is derived from an EMBL/GenBank/DDBJ whole genome shotgun (WGS) entry which is preliminary data.</text>
</comment>
<evidence type="ECO:0000313" key="1">
    <source>
        <dbReference type="EMBL" id="GFQ06431.1"/>
    </source>
</evidence>
<evidence type="ECO:0000313" key="3">
    <source>
        <dbReference type="EMBL" id="GFQ06813.1"/>
    </source>
</evidence>
<dbReference type="EMBL" id="BMAC01001234">
    <property type="protein sequence ID" value="GFQ06431.1"/>
    <property type="molecule type" value="Genomic_DNA"/>
</dbReference>
<evidence type="ECO:0000313" key="4">
    <source>
        <dbReference type="Proteomes" id="UP000653305"/>
    </source>
</evidence>
<dbReference type="EMBL" id="BMAC01001313">
    <property type="protein sequence ID" value="GFQ06813.1"/>
    <property type="molecule type" value="Genomic_DNA"/>
</dbReference>
<dbReference type="AlphaFoldDB" id="A0A830D828"/>
<reference evidence="3" key="1">
    <citation type="submission" date="2020-07" db="EMBL/GenBank/DDBJ databases">
        <title>Ethylene signaling mediates host invasion by parasitic plants.</title>
        <authorList>
            <person name="Yoshida S."/>
        </authorList>
    </citation>
    <scope>NUCLEOTIDE SEQUENCE</scope>
    <source>
        <strain evidence="3">Okayama</strain>
    </source>
</reference>
<dbReference type="Proteomes" id="UP000653305">
    <property type="component" value="Unassembled WGS sequence"/>
</dbReference>
<protein>
    <submittedName>
        <fullName evidence="3">Uncharacterized protein</fullName>
    </submittedName>
</protein>
<gene>
    <name evidence="1" type="ORF">PHJA_002787100</name>
    <name evidence="2" type="ORF">PHJA_002787200</name>
    <name evidence="3" type="ORF">PHJA_002825300</name>
</gene>
<accession>A0A830D828</accession>
<dbReference type="OrthoDB" id="904374at2759"/>
<name>A0A830D828_9LAMI</name>
<keyword evidence="4" id="KW-1185">Reference proteome</keyword>
<organism evidence="3 4">
    <name type="scientific">Phtheirospermum japonicum</name>
    <dbReference type="NCBI Taxonomy" id="374723"/>
    <lineage>
        <taxon>Eukaryota</taxon>
        <taxon>Viridiplantae</taxon>
        <taxon>Streptophyta</taxon>
        <taxon>Embryophyta</taxon>
        <taxon>Tracheophyta</taxon>
        <taxon>Spermatophyta</taxon>
        <taxon>Magnoliopsida</taxon>
        <taxon>eudicotyledons</taxon>
        <taxon>Gunneridae</taxon>
        <taxon>Pentapetalae</taxon>
        <taxon>asterids</taxon>
        <taxon>lamiids</taxon>
        <taxon>Lamiales</taxon>
        <taxon>Orobanchaceae</taxon>
        <taxon>Orobanchaceae incertae sedis</taxon>
        <taxon>Phtheirospermum</taxon>
    </lineage>
</organism>
<evidence type="ECO:0000313" key="2">
    <source>
        <dbReference type="EMBL" id="GFQ06432.1"/>
    </source>
</evidence>
<proteinExistence type="predicted"/>